<evidence type="ECO:0000313" key="5">
    <source>
        <dbReference type="Proteomes" id="UP001431783"/>
    </source>
</evidence>
<evidence type="ECO:0000256" key="2">
    <source>
        <dbReference type="SAM" id="SignalP"/>
    </source>
</evidence>
<dbReference type="PANTHER" id="PTHR22803">
    <property type="entry name" value="MANNOSE, PHOSPHOLIPASE, LECTIN RECEPTOR RELATED"/>
    <property type="match status" value="1"/>
</dbReference>
<dbReference type="PROSITE" id="PS50041">
    <property type="entry name" value="C_TYPE_LECTIN_2"/>
    <property type="match status" value="1"/>
</dbReference>
<accession>A0AAW1V0M8</accession>
<dbReference type="InterPro" id="IPR050111">
    <property type="entry name" value="C-type_lectin/snaclec_domain"/>
</dbReference>
<feature type="chain" id="PRO_5043362872" description="C-type lectin domain-containing protein" evidence="2">
    <location>
        <begin position="25"/>
        <end position="219"/>
    </location>
</feature>
<dbReference type="InterPro" id="IPR001304">
    <property type="entry name" value="C-type_lectin-like"/>
</dbReference>
<keyword evidence="2" id="KW-0732">Signal</keyword>
<name>A0AAW1V0M8_9CUCU</name>
<dbReference type="InterPro" id="IPR018378">
    <property type="entry name" value="C-type_lectin_CS"/>
</dbReference>
<dbReference type="InterPro" id="IPR016187">
    <property type="entry name" value="CTDL_fold"/>
</dbReference>
<reference evidence="4 5" key="1">
    <citation type="submission" date="2023-03" db="EMBL/GenBank/DDBJ databases">
        <title>Genome insight into feeding habits of ladybird beetles.</title>
        <authorList>
            <person name="Li H.-S."/>
            <person name="Huang Y.-H."/>
            <person name="Pang H."/>
        </authorList>
    </citation>
    <scope>NUCLEOTIDE SEQUENCE [LARGE SCALE GENOMIC DNA]</scope>
    <source>
        <strain evidence="4">SYSU_2023b</strain>
        <tissue evidence="4">Whole body</tissue>
    </source>
</reference>
<feature type="domain" description="C-type lectin" evidence="3">
    <location>
        <begin position="86"/>
        <end position="209"/>
    </location>
</feature>
<protein>
    <recommendedName>
        <fullName evidence="3">C-type lectin domain-containing protein</fullName>
    </recommendedName>
</protein>
<keyword evidence="5" id="KW-1185">Reference proteome</keyword>
<dbReference type="EMBL" id="JARQZJ010000096">
    <property type="protein sequence ID" value="KAK9885676.1"/>
    <property type="molecule type" value="Genomic_DNA"/>
</dbReference>
<keyword evidence="1" id="KW-1015">Disulfide bond</keyword>
<dbReference type="SMART" id="SM00034">
    <property type="entry name" value="CLECT"/>
    <property type="match status" value="1"/>
</dbReference>
<evidence type="ECO:0000256" key="1">
    <source>
        <dbReference type="ARBA" id="ARBA00023157"/>
    </source>
</evidence>
<dbReference type="Gene3D" id="3.10.100.10">
    <property type="entry name" value="Mannose-Binding Protein A, subunit A"/>
    <property type="match status" value="1"/>
</dbReference>
<dbReference type="Pfam" id="PF00059">
    <property type="entry name" value="Lectin_C"/>
    <property type="match status" value="1"/>
</dbReference>
<comment type="caution">
    <text evidence="4">The sequence shown here is derived from an EMBL/GenBank/DDBJ whole genome shotgun (WGS) entry which is preliminary data.</text>
</comment>
<organism evidence="4 5">
    <name type="scientific">Henosepilachna vigintioctopunctata</name>
    <dbReference type="NCBI Taxonomy" id="420089"/>
    <lineage>
        <taxon>Eukaryota</taxon>
        <taxon>Metazoa</taxon>
        <taxon>Ecdysozoa</taxon>
        <taxon>Arthropoda</taxon>
        <taxon>Hexapoda</taxon>
        <taxon>Insecta</taxon>
        <taxon>Pterygota</taxon>
        <taxon>Neoptera</taxon>
        <taxon>Endopterygota</taxon>
        <taxon>Coleoptera</taxon>
        <taxon>Polyphaga</taxon>
        <taxon>Cucujiformia</taxon>
        <taxon>Coccinelloidea</taxon>
        <taxon>Coccinellidae</taxon>
        <taxon>Epilachninae</taxon>
        <taxon>Epilachnini</taxon>
        <taxon>Henosepilachna</taxon>
    </lineage>
</organism>
<evidence type="ECO:0000259" key="3">
    <source>
        <dbReference type="PROSITE" id="PS50041"/>
    </source>
</evidence>
<dbReference type="Proteomes" id="UP001431783">
    <property type="component" value="Unassembled WGS sequence"/>
</dbReference>
<dbReference type="CDD" id="cd00037">
    <property type="entry name" value="CLECT"/>
    <property type="match status" value="1"/>
</dbReference>
<evidence type="ECO:0000313" key="4">
    <source>
        <dbReference type="EMBL" id="KAK9885676.1"/>
    </source>
</evidence>
<dbReference type="SUPFAM" id="SSF56436">
    <property type="entry name" value="C-type lectin-like"/>
    <property type="match status" value="1"/>
</dbReference>
<dbReference type="AlphaFoldDB" id="A0AAW1V0M8"/>
<gene>
    <name evidence="4" type="ORF">WA026_012440</name>
</gene>
<dbReference type="PROSITE" id="PS00615">
    <property type="entry name" value="C_TYPE_LECTIN_1"/>
    <property type="match status" value="1"/>
</dbReference>
<proteinExistence type="predicted"/>
<dbReference type="InterPro" id="IPR016186">
    <property type="entry name" value="C-type_lectin-like/link_sf"/>
</dbReference>
<feature type="signal peptide" evidence="2">
    <location>
        <begin position="1"/>
        <end position="24"/>
    </location>
</feature>
<sequence>MFTLKYLYYILVMKILIYLSGVLSETVTERPPWYIQFGLRDIPNSMGSNQRIVGTYQNNYGPSLGNIVGNGINQEVLKSPLPLQRVGDKYYYFGIYFKANFYQAMQFCEAHGMHLMSLESKVENENIIRYLRTNYPKIKQFWTSGSDLAVEGEFVWFSTGKHMNFTYWIPPQPDNSAKIEHCVQIQKSNDEHYLWNDVVCTTMINFICELKTCSNFCEY</sequence>